<feature type="compositionally biased region" description="Basic and acidic residues" evidence="1">
    <location>
        <begin position="393"/>
        <end position="403"/>
    </location>
</feature>
<accession>A0A238ZF04</accession>
<dbReference type="InterPro" id="IPR002708">
    <property type="entry name" value="HcyBio"/>
</dbReference>
<protein>
    <submittedName>
        <fullName evidence="3">Uncharacterized conserved protein, DUF39 family</fullName>
    </submittedName>
</protein>
<evidence type="ECO:0000256" key="1">
    <source>
        <dbReference type="SAM" id="MobiDB-lite"/>
    </source>
</evidence>
<sequence>MKEEFKVNKTYEEINEKIRKGEVVVVTAEEMIEIVEEKGVVKAAEEVDVVTTGTFGAMCSSGAFLNVGHTKPKMKMEEIYLNGVPAYGGLAAVDLYIGATALPENDPRNEVYPGKFEYGGAHVIEELIAGEDIELEAYGYGTDCYPRREIKKIININTVRDAILLNPRNCYQNYNVAVNKSSRTIYTYMGVLKPNLSNATYSSAGQLSPLLNDPFFETIGIGTRIFLGGGVGYIAFHGTQHAPNVKRNERGIPLAGSGTIMTVGDMKGMSTEFIRAASIVGYGVSLFVGIGIPIPVLNERIAFYTSVKDSEIFAPVFDYSHDYPSGESVEPLAYVSYADLRKGFIEVEGKKIPASPLSSYYKAREIAQILKEWIEEGKFEISKPAQTLPAPEPEVKIEYDDRK</sequence>
<dbReference type="OrthoDB" id="9765041at2"/>
<name>A0A238ZF04_9BACT</name>
<dbReference type="RefSeq" id="WP_089323239.1">
    <property type="nucleotide sequence ID" value="NZ_FZOB01000008.1"/>
</dbReference>
<evidence type="ECO:0000259" key="2">
    <source>
        <dbReference type="Pfam" id="PF01837"/>
    </source>
</evidence>
<feature type="domain" description="Homocysteine biosynthesis enzyme sulfur-incorporation" evidence="2">
    <location>
        <begin position="23"/>
        <end position="381"/>
    </location>
</feature>
<feature type="region of interest" description="Disordered" evidence="1">
    <location>
        <begin position="384"/>
        <end position="403"/>
    </location>
</feature>
<evidence type="ECO:0000313" key="4">
    <source>
        <dbReference type="Proteomes" id="UP000198405"/>
    </source>
</evidence>
<evidence type="ECO:0000313" key="3">
    <source>
        <dbReference type="EMBL" id="SNR81561.1"/>
    </source>
</evidence>
<proteinExistence type="predicted"/>
<dbReference type="Pfam" id="PF01837">
    <property type="entry name" value="HcyBio"/>
    <property type="match status" value="1"/>
</dbReference>
<keyword evidence="4" id="KW-1185">Reference proteome</keyword>
<gene>
    <name evidence="3" type="ORF">SAMN06265340_10818</name>
</gene>
<reference evidence="4" key="1">
    <citation type="submission" date="2017-06" db="EMBL/GenBank/DDBJ databases">
        <authorList>
            <person name="Varghese N."/>
            <person name="Submissions S."/>
        </authorList>
    </citation>
    <scope>NUCLEOTIDE SEQUENCE [LARGE SCALE GENOMIC DNA]</scope>
    <source>
        <strain evidence="4">DSM 15668</strain>
    </source>
</reference>
<dbReference type="AlphaFoldDB" id="A0A238ZF04"/>
<dbReference type="EMBL" id="FZOB01000008">
    <property type="protein sequence ID" value="SNR81561.1"/>
    <property type="molecule type" value="Genomic_DNA"/>
</dbReference>
<dbReference type="Proteomes" id="UP000198405">
    <property type="component" value="Unassembled WGS sequence"/>
</dbReference>
<organism evidence="3 4">
    <name type="scientific">Desulfurobacterium atlanticum</name>
    <dbReference type="NCBI Taxonomy" id="240169"/>
    <lineage>
        <taxon>Bacteria</taxon>
        <taxon>Pseudomonadati</taxon>
        <taxon>Aquificota</taxon>
        <taxon>Aquificia</taxon>
        <taxon>Desulfurobacteriales</taxon>
        <taxon>Desulfurobacteriaceae</taxon>
        <taxon>Desulfurobacterium</taxon>
    </lineage>
</organism>